<evidence type="ECO:0000313" key="2">
    <source>
        <dbReference type="Proteomes" id="UP001164250"/>
    </source>
</evidence>
<protein>
    <submittedName>
        <fullName evidence="1">Uncharacterized protein</fullName>
    </submittedName>
</protein>
<dbReference type="EMBL" id="CM047902">
    <property type="protein sequence ID" value="KAJ0094134.1"/>
    <property type="molecule type" value="Genomic_DNA"/>
</dbReference>
<reference evidence="2" key="1">
    <citation type="journal article" date="2023" name="G3 (Bethesda)">
        <title>Genome assembly and association tests identify interacting loci associated with vigor, precocity, and sex in interspecific pistachio rootstocks.</title>
        <authorList>
            <person name="Palmer W."/>
            <person name="Jacygrad E."/>
            <person name="Sagayaradj S."/>
            <person name="Cavanaugh K."/>
            <person name="Han R."/>
            <person name="Bertier L."/>
            <person name="Beede B."/>
            <person name="Kafkas S."/>
            <person name="Golino D."/>
            <person name="Preece J."/>
            <person name="Michelmore R."/>
        </authorList>
    </citation>
    <scope>NUCLEOTIDE SEQUENCE [LARGE SCALE GENOMIC DNA]</scope>
</reference>
<gene>
    <name evidence="1" type="ORF">Patl1_15182</name>
</gene>
<dbReference type="Proteomes" id="UP001164250">
    <property type="component" value="Chromosome 6"/>
</dbReference>
<sequence>MTLVNCTETVDLSGAIGPVECLSGDKNFVYVIDSRTDMDVLRSACRAYKSFDVSSEFDLLKAIMRDSSTPQESS</sequence>
<name>A0ACC1B5C3_9ROSI</name>
<proteinExistence type="predicted"/>
<organism evidence="1 2">
    <name type="scientific">Pistacia atlantica</name>
    <dbReference type="NCBI Taxonomy" id="434234"/>
    <lineage>
        <taxon>Eukaryota</taxon>
        <taxon>Viridiplantae</taxon>
        <taxon>Streptophyta</taxon>
        <taxon>Embryophyta</taxon>
        <taxon>Tracheophyta</taxon>
        <taxon>Spermatophyta</taxon>
        <taxon>Magnoliopsida</taxon>
        <taxon>eudicotyledons</taxon>
        <taxon>Gunneridae</taxon>
        <taxon>Pentapetalae</taxon>
        <taxon>rosids</taxon>
        <taxon>malvids</taxon>
        <taxon>Sapindales</taxon>
        <taxon>Anacardiaceae</taxon>
        <taxon>Pistacia</taxon>
    </lineage>
</organism>
<evidence type="ECO:0000313" key="1">
    <source>
        <dbReference type="EMBL" id="KAJ0094134.1"/>
    </source>
</evidence>
<keyword evidence="2" id="KW-1185">Reference proteome</keyword>
<comment type="caution">
    <text evidence="1">The sequence shown here is derived from an EMBL/GenBank/DDBJ whole genome shotgun (WGS) entry which is preliminary data.</text>
</comment>
<accession>A0ACC1B5C3</accession>